<evidence type="ECO:0000256" key="5">
    <source>
        <dbReference type="ARBA" id="ARBA00022833"/>
    </source>
</evidence>
<sequence length="786" mass="89534">MSTFILVFRSRMMRQREAEFAFIANDSQMNDCFFDEESPPNCEFPAMSERQMHGFLEYAAPNADMNREPDPNDFVYLLDDEEADPNCKLPANFGYTHRFSHDLKFDPLGYNLDRETSRALAIASSHGFPASHSTEHTLHLANTSHLSNTSHQANTSHLTNTSRLANTSHMANTSNLPNTSHLDNIINLVAERASWFSNLPQYDCSAQKSTDHAHRNIPPCHIRESSMTECQMPESPIPESQENECMDSKETKLHLHGVQQYEENQRSEFDECEDEEIPRPNIQAHDATQRNKGQSTVPFEYFDNGQINFRNVASALGLYGPKKGPTTKACEFCGLVVQHPSKIAAHMRTHTGEKPFLCEICGQEFSQRTPYRMHLKRHIGDLPFPCSFCPKKFPNNASRNGHEMRVHREQFPNQSPHLKPISNRIVHPYAKPRSPDTQIAEQIFSSSTTRSIRSPIVHWQPPVGEIRPTSETAMRKITSVVEAVASGHSNPVKPSLPHFCRPEDTMPSRPAPTVAQCAECGLVFKHPSKIQAHMRTHTGEKPFLCEQCGLACSTNSALRVHIKRFHTRERPHECTWECGMRFVSVAARNEHERIVHAGIKRYQCTVGDCRRLFTRRSYLMKHLSKDHPSQLGENSQAIQNVDYSKLPHNYPAEANVSFPDYENGASGHSTNVSKILDPANICLSQPTAKMENVHEKVQEDFDSAGDFFVEDHGRMSYMQYSPDATELFAAMPTEYDQMPEEESYSALPHETHHLPHSAHNFRYREDFQQEPFQFHFAGKHSNDRNE</sequence>
<evidence type="ECO:0000256" key="8">
    <source>
        <dbReference type="PROSITE-ProRule" id="PRU00042"/>
    </source>
</evidence>
<keyword evidence="3" id="KW-0677">Repeat</keyword>
<gene>
    <name evidence="10" type="ORF">DdX_12680</name>
</gene>
<organism evidence="10 11">
    <name type="scientific">Ditylenchus destructor</name>
    <dbReference type="NCBI Taxonomy" id="166010"/>
    <lineage>
        <taxon>Eukaryota</taxon>
        <taxon>Metazoa</taxon>
        <taxon>Ecdysozoa</taxon>
        <taxon>Nematoda</taxon>
        <taxon>Chromadorea</taxon>
        <taxon>Rhabditida</taxon>
        <taxon>Tylenchina</taxon>
        <taxon>Tylenchomorpha</taxon>
        <taxon>Sphaerularioidea</taxon>
        <taxon>Anguinidae</taxon>
        <taxon>Anguininae</taxon>
        <taxon>Ditylenchus</taxon>
    </lineage>
</organism>
<comment type="subcellular location">
    <subcellularLocation>
        <location evidence="1">Nucleus</location>
    </subcellularLocation>
</comment>
<dbReference type="AlphaFoldDB" id="A0AAD4R092"/>
<dbReference type="PROSITE" id="PS50157">
    <property type="entry name" value="ZINC_FINGER_C2H2_2"/>
    <property type="match status" value="7"/>
</dbReference>
<comment type="caution">
    <text evidence="10">The sequence shown here is derived from an EMBL/GenBank/DDBJ whole genome shotgun (WGS) entry which is preliminary data.</text>
</comment>
<dbReference type="GO" id="GO:0005634">
    <property type="term" value="C:nucleus"/>
    <property type="evidence" value="ECO:0007669"/>
    <property type="project" value="UniProtKB-SubCell"/>
</dbReference>
<keyword evidence="4 8" id="KW-0863">Zinc-finger</keyword>
<dbReference type="Pfam" id="PF00096">
    <property type="entry name" value="zf-C2H2"/>
    <property type="match status" value="3"/>
</dbReference>
<evidence type="ECO:0000256" key="1">
    <source>
        <dbReference type="ARBA" id="ARBA00004123"/>
    </source>
</evidence>
<feature type="domain" description="C2H2-type" evidence="9">
    <location>
        <begin position="572"/>
        <end position="601"/>
    </location>
</feature>
<dbReference type="InterPro" id="IPR013087">
    <property type="entry name" value="Znf_C2H2_type"/>
</dbReference>
<feature type="domain" description="C2H2-type" evidence="9">
    <location>
        <begin position="602"/>
        <end position="632"/>
    </location>
</feature>
<dbReference type="GO" id="GO:0001228">
    <property type="term" value="F:DNA-binding transcription activator activity, RNA polymerase II-specific"/>
    <property type="evidence" value="ECO:0007669"/>
    <property type="project" value="TreeGrafter"/>
</dbReference>
<feature type="domain" description="C2H2-type" evidence="9">
    <location>
        <begin position="543"/>
        <end position="571"/>
    </location>
</feature>
<accession>A0AAD4R092</accession>
<dbReference type="Gene3D" id="3.30.160.60">
    <property type="entry name" value="Classic Zinc Finger"/>
    <property type="match status" value="5"/>
</dbReference>
<feature type="domain" description="C2H2-type" evidence="9">
    <location>
        <begin position="384"/>
        <end position="412"/>
    </location>
</feature>
<keyword evidence="2" id="KW-0479">Metal-binding</keyword>
<keyword evidence="11" id="KW-1185">Reference proteome</keyword>
<dbReference type="FunFam" id="3.30.160.60:FF:000100">
    <property type="entry name" value="Zinc finger 45-like"/>
    <property type="match status" value="1"/>
</dbReference>
<evidence type="ECO:0000256" key="6">
    <source>
        <dbReference type="ARBA" id="ARBA00023125"/>
    </source>
</evidence>
<feature type="domain" description="C2H2-type" evidence="9">
    <location>
        <begin position="356"/>
        <end position="383"/>
    </location>
</feature>
<dbReference type="SMART" id="SM00355">
    <property type="entry name" value="ZnF_C2H2"/>
    <property type="match status" value="7"/>
</dbReference>
<name>A0AAD4R092_9BILA</name>
<feature type="domain" description="C2H2-type" evidence="9">
    <location>
        <begin position="515"/>
        <end position="542"/>
    </location>
</feature>
<keyword evidence="5" id="KW-0862">Zinc</keyword>
<dbReference type="GO" id="GO:0000978">
    <property type="term" value="F:RNA polymerase II cis-regulatory region sequence-specific DNA binding"/>
    <property type="evidence" value="ECO:0007669"/>
    <property type="project" value="TreeGrafter"/>
</dbReference>
<dbReference type="InterPro" id="IPR036236">
    <property type="entry name" value="Znf_C2H2_sf"/>
</dbReference>
<feature type="domain" description="C2H2-type" evidence="9">
    <location>
        <begin position="328"/>
        <end position="355"/>
    </location>
</feature>
<dbReference type="FunFam" id="3.30.160.60:FF:002343">
    <property type="entry name" value="Zinc finger protein 33A"/>
    <property type="match status" value="1"/>
</dbReference>
<keyword evidence="6" id="KW-0238">DNA-binding</keyword>
<dbReference type="PROSITE" id="PS00028">
    <property type="entry name" value="ZINC_FINGER_C2H2_1"/>
    <property type="match status" value="7"/>
</dbReference>
<dbReference type="EMBL" id="JAKKPZ010000043">
    <property type="protein sequence ID" value="KAI1707088.1"/>
    <property type="molecule type" value="Genomic_DNA"/>
</dbReference>
<evidence type="ECO:0000256" key="7">
    <source>
        <dbReference type="ARBA" id="ARBA00023242"/>
    </source>
</evidence>
<proteinExistence type="predicted"/>
<evidence type="ECO:0000313" key="10">
    <source>
        <dbReference type="EMBL" id="KAI1707088.1"/>
    </source>
</evidence>
<evidence type="ECO:0000256" key="3">
    <source>
        <dbReference type="ARBA" id="ARBA00022737"/>
    </source>
</evidence>
<dbReference type="GO" id="GO:0008270">
    <property type="term" value="F:zinc ion binding"/>
    <property type="evidence" value="ECO:0007669"/>
    <property type="project" value="UniProtKB-KW"/>
</dbReference>
<dbReference type="Proteomes" id="UP001201812">
    <property type="component" value="Unassembled WGS sequence"/>
</dbReference>
<evidence type="ECO:0000256" key="2">
    <source>
        <dbReference type="ARBA" id="ARBA00022723"/>
    </source>
</evidence>
<dbReference type="PANTHER" id="PTHR24376">
    <property type="entry name" value="ZINC FINGER PROTEIN"/>
    <property type="match status" value="1"/>
</dbReference>
<keyword evidence="7" id="KW-0539">Nucleus</keyword>
<dbReference type="SUPFAM" id="SSF57667">
    <property type="entry name" value="beta-beta-alpha zinc fingers"/>
    <property type="match status" value="4"/>
</dbReference>
<evidence type="ECO:0000256" key="4">
    <source>
        <dbReference type="ARBA" id="ARBA00022771"/>
    </source>
</evidence>
<evidence type="ECO:0000313" key="11">
    <source>
        <dbReference type="Proteomes" id="UP001201812"/>
    </source>
</evidence>
<reference evidence="10" key="1">
    <citation type="submission" date="2022-01" db="EMBL/GenBank/DDBJ databases">
        <title>Genome Sequence Resource for Two Populations of Ditylenchus destructor, the Migratory Endoparasitic Phytonematode.</title>
        <authorList>
            <person name="Zhang H."/>
            <person name="Lin R."/>
            <person name="Xie B."/>
        </authorList>
    </citation>
    <scope>NUCLEOTIDE SEQUENCE</scope>
    <source>
        <strain evidence="10">BazhouSP</strain>
    </source>
</reference>
<evidence type="ECO:0000259" key="9">
    <source>
        <dbReference type="PROSITE" id="PS50157"/>
    </source>
</evidence>
<protein>
    <submittedName>
        <fullName evidence="10">Zinc-finger double domain-containing protein</fullName>
    </submittedName>
</protein>
<dbReference type="PANTHER" id="PTHR24376:SF243">
    <property type="entry name" value="C2H2-TYPE DOMAIN-CONTAINING PROTEIN"/>
    <property type="match status" value="1"/>
</dbReference>